<dbReference type="Proteomes" id="UP000530514">
    <property type="component" value="Unassembled WGS sequence"/>
</dbReference>
<dbReference type="RefSeq" id="WP_052154025.1">
    <property type="nucleotide sequence ID" value="NZ_JACEIP010000009.1"/>
</dbReference>
<feature type="region of interest" description="Disordered" evidence="1">
    <location>
        <begin position="116"/>
        <end position="139"/>
    </location>
</feature>
<dbReference type="EMBL" id="JACEIP010000009">
    <property type="protein sequence ID" value="MBA4542805.1"/>
    <property type="molecule type" value="Genomic_DNA"/>
</dbReference>
<accession>A0A7W2AI18</accession>
<evidence type="ECO:0000313" key="3">
    <source>
        <dbReference type="Proteomes" id="UP000530514"/>
    </source>
</evidence>
<comment type="caution">
    <text evidence="2">The sequence shown here is derived from an EMBL/GenBank/DDBJ whole genome shotgun (WGS) entry which is preliminary data.</text>
</comment>
<name>A0A7W2AI18_9BACL</name>
<organism evidence="2 3">
    <name type="scientific">Thermoactinomyces daqus</name>
    <dbReference type="NCBI Taxonomy" id="1329516"/>
    <lineage>
        <taxon>Bacteria</taxon>
        <taxon>Bacillati</taxon>
        <taxon>Bacillota</taxon>
        <taxon>Bacilli</taxon>
        <taxon>Bacillales</taxon>
        <taxon>Thermoactinomycetaceae</taxon>
        <taxon>Thermoactinomyces</taxon>
    </lineage>
</organism>
<keyword evidence="3" id="KW-1185">Reference proteome</keyword>
<reference evidence="2 3" key="1">
    <citation type="submission" date="2020-07" db="EMBL/GenBank/DDBJ databases">
        <authorList>
            <person name="Feng H."/>
        </authorList>
    </citation>
    <scope>NUCLEOTIDE SEQUENCE [LARGE SCALE GENOMIC DNA]</scope>
    <source>
        <strain evidence="3">s-11</strain>
    </source>
</reference>
<dbReference type="AlphaFoldDB" id="A0A7W2AI18"/>
<evidence type="ECO:0000256" key="1">
    <source>
        <dbReference type="SAM" id="MobiDB-lite"/>
    </source>
</evidence>
<gene>
    <name evidence="2" type="ORF">H1164_07805</name>
</gene>
<dbReference type="OrthoDB" id="9765872at2"/>
<protein>
    <submittedName>
        <fullName evidence="2">Uncharacterized protein</fullName>
    </submittedName>
</protein>
<evidence type="ECO:0000313" key="2">
    <source>
        <dbReference type="EMBL" id="MBA4542805.1"/>
    </source>
</evidence>
<proteinExistence type="predicted"/>
<sequence length="341" mass="36900">MGQHSPGVYSLQTGEMEKYRQQIDSNPNVSKNAYFTAAGDDWGPFMSALWFGGLYLSQYGANDGMVNDWSADLPYGRHLFTSHADHDSIRTGSASFSQIDPVLRTAAASSVVTTAAKPATQDTDPAADQTYVHGGPLTTGKTEVQTVPVETGLAQAVFAVLTKGSDVNVSLVSPSGKVYKKGNPVYSSGIDQDFFKGATVQEFRVEKPESGNWQVRLSSSHDDAYLLTTMFSGGEAASFSVDLPRRWSRNALPMSVRFKHLEKWDLAALQAQVKVLTSADMKNKKTKGLQFSLKPTQGSALSGAFKGAEPGVYNFTIEVRGKTKQGSPFARTIIRSVYIGN</sequence>